<dbReference type="Pfam" id="PF10108">
    <property type="entry name" value="DNA_pol_B_exo2"/>
    <property type="match status" value="1"/>
</dbReference>
<reference evidence="2 3" key="1">
    <citation type="submission" date="2019-03" db="EMBL/GenBank/DDBJ databases">
        <title>Genomic Encyclopedia of Type Strains, Phase IV (KMG-IV): sequencing the most valuable type-strain genomes for metagenomic binning, comparative biology and taxonomic classification.</title>
        <authorList>
            <person name="Goeker M."/>
        </authorList>
    </citation>
    <scope>NUCLEOTIDE SEQUENCE [LARGE SCALE GENOMIC DNA]</scope>
    <source>
        <strain evidence="2 3">DSM 103792</strain>
    </source>
</reference>
<dbReference type="Gene3D" id="3.30.420.10">
    <property type="entry name" value="Ribonuclease H-like superfamily/Ribonuclease H"/>
    <property type="match status" value="1"/>
</dbReference>
<dbReference type="OrthoDB" id="13288at2"/>
<dbReference type="CDD" id="cd05782">
    <property type="entry name" value="DNA_polB_like1_exo"/>
    <property type="match status" value="1"/>
</dbReference>
<proteinExistence type="predicted"/>
<dbReference type="GO" id="GO:0003676">
    <property type="term" value="F:nucleic acid binding"/>
    <property type="evidence" value="ECO:0007669"/>
    <property type="project" value="InterPro"/>
</dbReference>
<accession>A0A4R6UXJ1</accession>
<dbReference type="AlphaFoldDB" id="A0A4R6UXJ1"/>
<dbReference type="RefSeq" id="WP_133587965.1">
    <property type="nucleotide sequence ID" value="NZ_CP037953.1"/>
</dbReference>
<dbReference type="InterPro" id="IPR019288">
    <property type="entry name" value="3'-5'_exonuclease_PolB-like"/>
</dbReference>
<feature type="domain" description="Predicted 3'-5' exonuclease PolB-like" evidence="1">
    <location>
        <begin position="46"/>
        <end position="255"/>
    </location>
</feature>
<dbReference type="Proteomes" id="UP000295375">
    <property type="component" value="Unassembled WGS sequence"/>
</dbReference>
<evidence type="ECO:0000313" key="3">
    <source>
        <dbReference type="Proteomes" id="UP000295375"/>
    </source>
</evidence>
<evidence type="ECO:0000313" key="2">
    <source>
        <dbReference type="EMBL" id="TDQ50633.1"/>
    </source>
</evidence>
<dbReference type="SUPFAM" id="SSF53098">
    <property type="entry name" value="Ribonuclease H-like"/>
    <property type="match status" value="1"/>
</dbReference>
<dbReference type="EMBL" id="SNYM01000002">
    <property type="protein sequence ID" value="TDQ50633.1"/>
    <property type="molecule type" value="Genomic_DNA"/>
</dbReference>
<gene>
    <name evidence="2" type="ORF">EV696_102316</name>
</gene>
<sequence>MNHLVFDIETVPDVAGLRRLHGLDGLSDDDVVAAAKLLRRQKTGGSDFLPLHLQRVVAISVVFRSQDKLQVWSIGDEQSDEPELVQRFFDGIEKFSPTLVSWNGGGFDLPVLHYRAMLHKIVADRYWETGDSDNSFRWNNYINRYHERHSDVMDMVAMFQGRAVAPLDEVASLYGFPGKMGMSGAKVWDAFKDGEIAAIRNYCETDVLNTWLVYLRFELMRGHLDQPMYNSEIERVKQFLAQENKPHFEEFLNAWQPHA</sequence>
<comment type="caution">
    <text evidence="2">The sequence shown here is derived from an EMBL/GenBank/DDBJ whole genome shotgun (WGS) entry which is preliminary data.</text>
</comment>
<keyword evidence="3" id="KW-1185">Reference proteome</keyword>
<dbReference type="InterPro" id="IPR036397">
    <property type="entry name" value="RNaseH_sf"/>
</dbReference>
<name>A0A4R6UXJ1_9GAMM</name>
<evidence type="ECO:0000259" key="1">
    <source>
        <dbReference type="Pfam" id="PF10108"/>
    </source>
</evidence>
<dbReference type="InterPro" id="IPR012337">
    <property type="entry name" value="RNaseH-like_sf"/>
</dbReference>
<protein>
    <recommendedName>
        <fullName evidence="1">Predicted 3'-5' exonuclease PolB-like domain-containing protein</fullName>
    </recommendedName>
</protein>
<organism evidence="2 3">
    <name type="scientific">Permianibacter aggregans</name>
    <dbReference type="NCBI Taxonomy" id="1510150"/>
    <lineage>
        <taxon>Bacteria</taxon>
        <taxon>Pseudomonadati</taxon>
        <taxon>Pseudomonadota</taxon>
        <taxon>Gammaproteobacteria</taxon>
        <taxon>Pseudomonadales</taxon>
        <taxon>Pseudomonadaceae</taxon>
        <taxon>Permianibacter</taxon>
    </lineage>
</organism>